<dbReference type="AlphaFoldDB" id="Q8FQH4"/>
<organism evidence="7 8">
    <name type="scientific">Corynebacterium efficiens (strain DSM 44549 / YS-314 / AJ 12310 / JCM 11189 / NBRC 100395)</name>
    <dbReference type="NCBI Taxonomy" id="196164"/>
    <lineage>
        <taxon>Bacteria</taxon>
        <taxon>Bacillati</taxon>
        <taxon>Actinomycetota</taxon>
        <taxon>Actinomycetes</taxon>
        <taxon>Mycobacteriales</taxon>
        <taxon>Corynebacteriaceae</taxon>
        <taxon>Corynebacterium</taxon>
    </lineage>
</organism>
<feature type="domain" description="Ketopantoate reductase N-terminal" evidence="5">
    <location>
        <begin position="6"/>
        <end position="153"/>
    </location>
</feature>
<accession>C8NMU1</accession>
<evidence type="ECO:0000313" key="8">
    <source>
        <dbReference type="Proteomes" id="UP000001409"/>
    </source>
</evidence>
<dbReference type="Proteomes" id="UP000001409">
    <property type="component" value="Chromosome"/>
</dbReference>
<dbReference type="PANTHER" id="PTHR21708:SF26">
    <property type="entry name" value="2-DEHYDROPANTOATE 2-REDUCTASE"/>
    <property type="match status" value="1"/>
</dbReference>
<reference evidence="7 8" key="1">
    <citation type="journal article" date="2003" name="Genome Res.">
        <title>Comparative complete genome sequence analysis of the amino acid replacements responsible for the thermostability of Corynebacterium efficiens.</title>
        <authorList>
            <person name="Nishio Y."/>
            <person name="Nakamura Y."/>
            <person name="Kawarabayasi Y."/>
            <person name="Usuda Y."/>
            <person name="Kimura E."/>
            <person name="Sugimoto S."/>
            <person name="Matsui K."/>
            <person name="Yamagishi A."/>
            <person name="Kikuchi H."/>
            <person name="Ikeo K."/>
            <person name="Gojobori T."/>
        </authorList>
    </citation>
    <scope>NUCLEOTIDE SEQUENCE [LARGE SCALE GENOMIC DNA]</scope>
    <source>
        <strain evidence="8">DSM 44549 / YS-314 / AJ 12310 / JCM 11189 / NBRC 100395</strain>
    </source>
</reference>
<dbReference type="EC" id="1.1.1.169" evidence="4"/>
<dbReference type="InterPro" id="IPR013332">
    <property type="entry name" value="KPR_N"/>
</dbReference>
<protein>
    <recommendedName>
        <fullName evidence="4">2-dehydropantoate 2-reductase</fullName>
        <ecNumber evidence="4">1.1.1.169</ecNumber>
    </recommendedName>
    <alternativeName>
        <fullName evidence="4">Ketopantoate reductase</fullName>
    </alternativeName>
</protein>
<comment type="function">
    <text evidence="4">Catalyzes the NADPH-dependent reduction of ketopantoate into pantoic acid.</text>
</comment>
<sequence length="309" mass="32609">MFLMDIAIVGAGAVGGYFGARLRESGAQVTLVARGETLRAVKDRGVHVTDAQGAREVPVPVVGSLHELDRADVVLVATKALGGGTPTRELFDGLPRTAIVATTQNAVEAPHQAVGIVGSANVWPGVVRGFFIHTGPASVEYRGGPLSYTFGTWGQSVPDGVQDLAAEFAAALNSAGIEGWVHPDIWVDVWEKAMFVTTFGGLGAFVDKPLGVLRTDYRSTLEALMREVADVARAEGVALPADAVERTMMFADRMPEASTSSMQRDISAGGDSELDAQVGAIVRAGKRHGVDVRLHDLILTALRNRGANR</sequence>
<dbReference type="KEGG" id="cef:CE1145"/>
<dbReference type="InterPro" id="IPR008927">
    <property type="entry name" value="6-PGluconate_DH-like_C_sf"/>
</dbReference>
<evidence type="ECO:0000259" key="6">
    <source>
        <dbReference type="Pfam" id="PF08546"/>
    </source>
</evidence>
<dbReference type="HOGENOM" id="CLU_031468_6_1_11"/>
<dbReference type="NCBIfam" id="TIGR00745">
    <property type="entry name" value="apbA_panE"/>
    <property type="match status" value="1"/>
</dbReference>
<evidence type="ECO:0000256" key="3">
    <source>
        <dbReference type="ARBA" id="ARBA00023002"/>
    </source>
</evidence>
<dbReference type="SUPFAM" id="SSF48179">
    <property type="entry name" value="6-phosphogluconate dehydrogenase C-terminal domain-like"/>
    <property type="match status" value="1"/>
</dbReference>
<dbReference type="UniPathway" id="UPA00028">
    <property type="reaction ID" value="UER00004"/>
</dbReference>
<dbReference type="eggNOG" id="COG1893">
    <property type="taxonomic scope" value="Bacteria"/>
</dbReference>
<dbReference type="InterPro" id="IPR003710">
    <property type="entry name" value="ApbA"/>
</dbReference>
<name>Q8FQH4_COREF</name>
<proteinExistence type="inferred from homology"/>
<comment type="pathway">
    <text evidence="4">Cofactor biosynthesis; (R)-pantothenate biosynthesis; (R)-pantoate from 3-methyl-2-oxobutanoate: step 2/2.</text>
</comment>
<dbReference type="Gene3D" id="1.10.1040.10">
    <property type="entry name" value="N-(1-d-carboxylethyl)-l-norvaline Dehydrogenase, domain 2"/>
    <property type="match status" value="1"/>
</dbReference>
<dbReference type="InterPro" id="IPR013328">
    <property type="entry name" value="6PGD_dom2"/>
</dbReference>
<comment type="similarity">
    <text evidence="1 4">Belongs to the ketopantoate reductase family.</text>
</comment>
<accession>Q8FQH4</accession>
<dbReference type="GO" id="GO:0015940">
    <property type="term" value="P:pantothenate biosynthetic process"/>
    <property type="evidence" value="ECO:0007669"/>
    <property type="project" value="UniProtKB-UniPathway"/>
</dbReference>
<dbReference type="Gene3D" id="3.40.50.720">
    <property type="entry name" value="NAD(P)-binding Rossmann-like Domain"/>
    <property type="match status" value="1"/>
</dbReference>
<dbReference type="GO" id="GO:0005737">
    <property type="term" value="C:cytoplasm"/>
    <property type="evidence" value="ECO:0007669"/>
    <property type="project" value="TreeGrafter"/>
</dbReference>
<keyword evidence="2 4" id="KW-0521">NADP</keyword>
<dbReference type="PANTHER" id="PTHR21708">
    <property type="entry name" value="PROBABLE 2-DEHYDROPANTOATE 2-REDUCTASE"/>
    <property type="match status" value="1"/>
</dbReference>
<evidence type="ECO:0000259" key="5">
    <source>
        <dbReference type="Pfam" id="PF02558"/>
    </source>
</evidence>
<dbReference type="SUPFAM" id="SSF51735">
    <property type="entry name" value="NAD(P)-binding Rossmann-fold domains"/>
    <property type="match status" value="1"/>
</dbReference>
<dbReference type="InterPro" id="IPR051402">
    <property type="entry name" value="KPR-Related"/>
</dbReference>
<dbReference type="EMBL" id="BA000035">
    <property type="protein sequence ID" value="BAC17955.1"/>
    <property type="molecule type" value="Genomic_DNA"/>
</dbReference>
<dbReference type="OrthoDB" id="9796561at2"/>
<dbReference type="GO" id="GO:0008677">
    <property type="term" value="F:2-dehydropantoate 2-reductase activity"/>
    <property type="evidence" value="ECO:0007669"/>
    <property type="project" value="UniProtKB-EC"/>
</dbReference>
<dbReference type="NCBIfam" id="NF005091">
    <property type="entry name" value="PRK06522.2-2"/>
    <property type="match status" value="1"/>
</dbReference>
<dbReference type="FunFam" id="1.10.1040.10:FF:000017">
    <property type="entry name" value="2-dehydropantoate 2-reductase"/>
    <property type="match status" value="1"/>
</dbReference>
<feature type="domain" description="Ketopantoate reductase C-terminal" evidence="6">
    <location>
        <begin position="184"/>
        <end position="304"/>
    </location>
</feature>
<dbReference type="InterPro" id="IPR013752">
    <property type="entry name" value="KPA_reductase"/>
</dbReference>
<comment type="catalytic activity">
    <reaction evidence="4">
        <text>(R)-pantoate + NADP(+) = 2-dehydropantoate + NADPH + H(+)</text>
        <dbReference type="Rhea" id="RHEA:16233"/>
        <dbReference type="ChEBI" id="CHEBI:11561"/>
        <dbReference type="ChEBI" id="CHEBI:15378"/>
        <dbReference type="ChEBI" id="CHEBI:15980"/>
        <dbReference type="ChEBI" id="CHEBI:57783"/>
        <dbReference type="ChEBI" id="CHEBI:58349"/>
        <dbReference type="EC" id="1.1.1.169"/>
    </reaction>
</comment>
<evidence type="ECO:0000313" key="7">
    <source>
        <dbReference type="EMBL" id="BAC17955.1"/>
    </source>
</evidence>
<dbReference type="Pfam" id="PF02558">
    <property type="entry name" value="ApbA"/>
    <property type="match status" value="1"/>
</dbReference>
<evidence type="ECO:0000256" key="1">
    <source>
        <dbReference type="ARBA" id="ARBA00007870"/>
    </source>
</evidence>
<dbReference type="InterPro" id="IPR036291">
    <property type="entry name" value="NAD(P)-bd_dom_sf"/>
</dbReference>
<keyword evidence="4" id="KW-0566">Pantothenate biosynthesis</keyword>
<keyword evidence="3 4" id="KW-0560">Oxidoreductase</keyword>
<evidence type="ECO:0000256" key="2">
    <source>
        <dbReference type="ARBA" id="ARBA00022857"/>
    </source>
</evidence>
<evidence type="ECO:0000256" key="4">
    <source>
        <dbReference type="RuleBase" id="RU362068"/>
    </source>
</evidence>
<dbReference type="Pfam" id="PF08546">
    <property type="entry name" value="ApbA_C"/>
    <property type="match status" value="1"/>
</dbReference>
<dbReference type="STRING" id="196164.gene:10741553"/>
<keyword evidence="8" id="KW-1185">Reference proteome</keyword>